<evidence type="ECO:0000256" key="1">
    <source>
        <dbReference type="ARBA" id="ARBA00009156"/>
    </source>
</evidence>
<dbReference type="GO" id="GO:0005524">
    <property type="term" value="F:ATP binding"/>
    <property type="evidence" value="ECO:0007669"/>
    <property type="project" value="UniProtKB-KW"/>
</dbReference>
<dbReference type="NCBIfam" id="NF000756">
    <property type="entry name" value="PRK00047.1"/>
    <property type="match status" value="1"/>
</dbReference>
<keyword evidence="4 7" id="KW-0418">Kinase</keyword>
<dbReference type="PROSITE" id="PS00445">
    <property type="entry name" value="FGGY_KINASES_2"/>
    <property type="match status" value="1"/>
</dbReference>
<keyword evidence="3" id="KW-0547">Nucleotide-binding</keyword>
<dbReference type="PANTHER" id="PTHR10196">
    <property type="entry name" value="SUGAR KINASE"/>
    <property type="match status" value="1"/>
</dbReference>
<sequence length="495" mass="54596">MDTGYIIGIDQSTQGTKALLYDEDGRLVKRTNREHRQIVNEKGWISHDPDEIYRNIIEAVSELTDGIRKDKVIGVGISNQRETSLAWDRKTGIPVGNAVVWQCARAEEVCERIRKKGCEEMIRKKTGLKLSPYFPASKIAWLLEACGVSDRADRGEICHGTMDTWIIYRLTGGTSYKTDYSNASRTQLFNIFDLKWDEEICGLFGIRPENMAEVCDSDAEFGETDFEGVLPHPVPIHAVLGDSHGALFGQGCVKPGMVKATYGTGSSIMMNIGQIPVLSSRGLVTSLAWKLNGKTEYVLEGNLNYTGAVITWLKDDLGLIHSPAETEELAEQAMKDDEVYLVPAFSGLGAPYWDSRAKALITGMTRATGKAEITRAALECIAYQITDVLECMGGDAAVQAEELRVDGGPTRNRYLMQFQSDITSLDIRVPDMEELSGTGAAYACGLAMGVWDESIFQNIRYHGYEPAADRALRDRKTAGWKKAVAAVMEEKSSNS</sequence>
<keyword evidence="2 7" id="KW-0808">Transferase</keyword>
<dbReference type="GO" id="GO:0005829">
    <property type="term" value="C:cytosol"/>
    <property type="evidence" value="ECO:0007669"/>
    <property type="project" value="TreeGrafter"/>
</dbReference>
<evidence type="ECO:0000256" key="2">
    <source>
        <dbReference type="ARBA" id="ARBA00022679"/>
    </source>
</evidence>
<dbReference type="InterPro" id="IPR000577">
    <property type="entry name" value="Carb_kinase_FGGY"/>
</dbReference>
<dbReference type="Proteomes" id="UP000823902">
    <property type="component" value="Unassembled WGS sequence"/>
</dbReference>
<comment type="similarity">
    <text evidence="1 7">Belongs to the FGGY kinase family.</text>
</comment>
<evidence type="ECO:0000313" key="11">
    <source>
        <dbReference type="Proteomes" id="UP000823902"/>
    </source>
</evidence>
<dbReference type="Gene3D" id="3.30.420.40">
    <property type="match status" value="2"/>
</dbReference>
<dbReference type="AlphaFoldDB" id="A0A9D2TLQ8"/>
<dbReference type="Pfam" id="PF02782">
    <property type="entry name" value="FGGY_C"/>
    <property type="match status" value="1"/>
</dbReference>
<feature type="domain" description="Carbohydrate kinase FGGY C-terminal" evidence="9">
    <location>
        <begin position="259"/>
        <end position="448"/>
    </location>
</feature>
<dbReference type="InterPro" id="IPR018483">
    <property type="entry name" value="Carb_kinase_FGGY_CS"/>
</dbReference>
<gene>
    <name evidence="10" type="primary">glpK</name>
    <name evidence="10" type="ORF">H9697_08485</name>
</gene>
<dbReference type="GO" id="GO:0004370">
    <property type="term" value="F:glycerol kinase activity"/>
    <property type="evidence" value="ECO:0007669"/>
    <property type="project" value="TreeGrafter"/>
</dbReference>
<dbReference type="PANTHER" id="PTHR10196:SF69">
    <property type="entry name" value="GLYCEROL KINASE"/>
    <property type="match status" value="1"/>
</dbReference>
<name>A0A9D2TLQ8_9FIRM</name>
<organism evidence="10 11">
    <name type="scientific">Candidatus Mediterraneibacter faecavium</name>
    <dbReference type="NCBI Taxonomy" id="2838668"/>
    <lineage>
        <taxon>Bacteria</taxon>
        <taxon>Bacillati</taxon>
        <taxon>Bacillota</taxon>
        <taxon>Clostridia</taxon>
        <taxon>Lachnospirales</taxon>
        <taxon>Lachnospiraceae</taxon>
        <taxon>Mediterraneibacter</taxon>
    </lineage>
</organism>
<dbReference type="SUPFAM" id="SSF53067">
    <property type="entry name" value="Actin-like ATPase domain"/>
    <property type="match status" value="2"/>
</dbReference>
<dbReference type="InterPro" id="IPR043129">
    <property type="entry name" value="ATPase_NBD"/>
</dbReference>
<evidence type="ECO:0000256" key="7">
    <source>
        <dbReference type="RuleBase" id="RU003733"/>
    </source>
</evidence>
<dbReference type="Pfam" id="PF00370">
    <property type="entry name" value="FGGY_N"/>
    <property type="match status" value="1"/>
</dbReference>
<protein>
    <recommendedName>
        <fullName evidence="6">ATP:glycerol 3-phosphotransferase</fullName>
    </recommendedName>
</protein>
<evidence type="ECO:0000256" key="4">
    <source>
        <dbReference type="ARBA" id="ARBA00022777"/>
    </source>
</evidence>
<reference evidence="10" key="2">
    <citation type="submission" date="2021-04" db="EMBL/GenBank/DDBJ databases">
        <authorList>
            <person name="Gilroy R."/>
        </authorList>
    </citation>
    <scope>NUCLEOTIDE SEQUENCE</scope>
    <source>
        <strain evidence="10">CHK196-7946</strain>
    </source>
</reference>
<dbReference type="InterPro" id="IPR018485">
    <property type="entry name" value="FGGY_C"/>
</dbReference>
<feature type="domain" description="Carbohydrate kinase FGGY N-terminal" evidence="8">
    <location>
        <begin position="5"/>
        <end position="249"/>
    </location>
</feature>
<accession>A0A9D2TLQ8</accession>
<evidence type="ECO:0000259" key="8">
    <source>
        <dbReference type="Pfam" id="PF00370"/>
    </source>
</evidence>
<evidence type="ECO:0000256" key="5">
    <source>
        <dbReference type="ARBA" id="ARBA00022840"/>
    </source>
</evidence>
<evidence type="ECO:0000256" key="3">
    <source>
        <dbReference type="ARBA" id="ARBA00022741"/>
    </source>
</evidence>
<evidence type="ECO:0000313" key="10">
    <source>
        <dbReference type="EMBL" id="HJC74965.1"/>
    </source>
</evidence>
<dbReference type="InterPro" id="IPR018484">
    <property type="entry name" value="FGGY_N"/>
</dbReference>
<proteinExistence type="inferred from homology"/>
<reference evidence="10" key="1">
    <citation type="journal article" date="2021" name="PeerJ">
        <title>Extensive microbial diversity within the chicken gut microbiome revealed by metagenomics and culture.</title>
        <authorList>
            <person name="Gilroy R."/>
            <person name="Ravi A."/>
            <person name="Getino M."/>
            <person name="Pursley I."/>
            <person name="Horton D.L."/>
            <person name="Alikhan N.F."/>
            <person name="Baker D."/>
            <person name="Gharbi K."/>
            <person name="Hall N."/>
            <person name="Watson M."/>
            <person name="Adriaenssens E.M."/>
            <person name="Foster-Nyarko E."/>
            <person name="Jarju S."/>
            <person name="Secka A."/>
            <person name="Antonio M."/>
            <person name="Oren A."/>
            <person name="Chaudhuri R.R."/>
            <person name="La Ragione R."/>
            <person name="Hildebrand F."/>
            <person name="Pallen M.J."/>
        </authorList>
    </citation>
    <scope>NUCLEOTIDE SEQUENCE</scope>
    <source>
        <strain evidence="10">CHK196-7946</strain>
    </source>
</reference>
<dbReference type="CDD" id="cd07769">
    <property type="entry name" value="ASKHA_NBD_FGGY_GK"/>
    <property type="match status" value="1"/>
</dbReference>
<dbReference type="PIRSF" id="PIRSF000538">
    <property type="entry name" value="GlpK"/>
    <property type="match status" value="1"/>
</dbReference>
<comment type="caution">
    <text evidence="10">The sequence shown here is derived from an EMBL/GenBank/DDBJ whole genome shotgun (WGS) entry which is preliminary data.</text>
</comment>
<keyword evidence="5" id="KW-0067">ATP-binding</keyword>
<dbReference type="EMBL" id="DWVY01000044">
    <property type="protein sequence ID" value="HJC74965.1"/>
    <property type="molecule type" value="Genomic_DNA"/>
</dbReference>
<evidence type="ECO:0000259" key="9">
    <source>
        <dbReference type="Pfam" id="PF02782"/>
    </source>
</evidence>
<dbReference type="GO" id="GO:0019563">
    <property type="term" value="P:glycerol catabolic process"/>
    <property type="evidence" value="ECO:0007669"/>
    <property type="project" value="TreeGrafter"/>
</dbReference>
<evidence type="ECO:0000256" key="6">
    <source>
        <dbReference type="ARBA" id="ARBA00043149"/>
    </source>
</evidence>